<dbReference type="Pfam" id="PF13520">
    <property type="entry name" value="AA_permease_2"/>
    <property type="match status" value="1"/>
</dbReference>
<organism evidence="7 8">
    <name type="scientific">Cladophialophora immunda</name>
    <dbReference type="NCBI Taxonomy" id="569365"/>
    <lineage>
        <taxon>Eukaryota</taxon>
        <taxon>Fungi</taxon>
        <taxon>Dikarya</taxon>
        <taxon>Ascomycota</taxon>
        <taxon>Pezizomycotina</taxon>
        <taxon>Eurotiomycetes</taxon>
        <taxon>Chaetothyriomycetidae</taxon>
        <taxon>Chaetothyriales</taxon>
        <taxon>Herpotrichiellaceae</taxon>
        <taxon>Cladophialophora</taxon>
    </lineage>
</organism>
<dbReference type="Proteomes" id="UP000054466">
    <property type="component" value="Unassembled WGS sequence"/>
</dbReference>
<evidence type="ECO:0000256" key="1">
    <source>
        <dbReference type="ARBA" id="ARBA00004141"/>
    </source>
</evidence>
<dbReference type="PIRSF" id="PIRSF006060">
    <property type="entry name" value="AA_transporter"/>
    <property type="match status" value="1"/>
</dbReference>
<feature type="transmembrane region" description="Helical" evidence="6">
    <location>
        <begin position="315"/>
        <end position="336"/>
    </location>
</feature>
<dbReference type="GO" id="GO:0016020">
    <property type="term" value="C:membrane"/>
    <property type="evidence" value="ECO:0007669"/>
    <property type="project" value="UniProtKB-SubCell"/>
</dbReference>
<dbReference type="AlphaFoldDB" id="A0A0D2CJA8"/>
<dbReference type="GeneID" id="27342087"/>
<dbReference type="PANTHER" id="PTHR45649:SF19">
    <property type="entry name" value="TRANSPORTER, PUTATIVE (EUROFUNG)-RELATED"/>
    <property type="match status" value="1"/>
</dbReference>
<feature type="transmembrane region" description="Helical" evidence="6">
    <location>
        <begin position="116"/>
        <end position="141"/>
    </location>
</feature>
<reference evidence="7 8" key="1">
    <citation type="submission" date="2015-01" db="EMBL/GenBank/DDBJ databases">
        <title>The Genome Sequence of Cladophialophora immunda CBS83496.</title>
        <authorList>
            <consortium name="The Broad Institute Genomics Platform"/>
            <person name="Cuomo C."/>
            <person name="de Hoog S."/>
            <person name="Gorbushina A."/>
            <person name="Stielow B."/>
            <person name="Teixiera M."/>
            <person name="Abouelleil A."/>
            <person name="Chapman S.B."/>
            <person name="Priest M."/>
            <person name="Young S.K."/>
            <person name="Wortman J."/>
            <person name="Nusbaum C."/>
            <person name="Birren B."/>
        </authorList>
    </citation>
    <scope>NUCLEOTIDE SEQUENCE [LARGE SCALE GENOMIC DNA]</scope>
    <source>
        <strain evidence="7 8">CBS 83496</strain>
    </source>
</reference>
<dbReference type="STRING" id="569365.A0A0D2CJA8"/>
<feature type="transmembrane region" description="Helical" evidence="6">
    <location>
        <begin position="487"/>
        <end position="506"/>
    </location>
</feature>
<dbReference type="HOGENOM" id="CLU_004495_2_4_1"/>
<keyword evidence="8" id="KW-1185">Reference proteome</keyword>
<feature type="transmembrane region" description="Helical" evidence="6">
    <location>
        <begin position="521"/>
        <end position="540"/>
    </location>
</feature>
<proteinExistence type="predicted"/>
<comment type="subcellular location">
    <subcellularLocation>
        <location evidence="1">Membrane</location>
        <topology evidence="1">Multi-pass membrane protein</topology>
    </subcellularLocation>
</comment>
<feature type="transmembrane region" description="Helical" evidence="6">
    <location>
        <begin position="206"/>
        <end position="225"/>
    </location>
</feature>
<dbReference type="OrthoDB" id="4476201at2759"/>
<keyword evidence="2" id="KW-0813">Transport</keyword>
<feature type="transmembrane region" description="Helical" evidence="6">
    <location>
        <begin position="417"/>
        <end position="437"/>
    </location>
</feature>
<feature type="transmembrane region" description="Helical" evidence="6">
    <location>
        <begin position="366"/>
        <end position="385"/>
    </location>
</feature>
<protein>
    <recommendedName>
        <fullName evidence="9">Amino acid permease/ SLC12A domain-containing protein</fullName>
    </recommendedName>
</protein>
<gene>
    <name evidence="7" type="ORF">PV07_02893</name>
</gene>
<dbReference type="InterPro" id="IPR002293">
    <property type="entry name" value="AA/rel_permease1"/>
</dbReference>
<evidence type="ECO:0000256" key="6">
    <source>
        <dbReference type="SAM" id="Phobius"/>
    </source>
</evidence>
<dbReference type="RefSeq" id="XP_016251444.1">
    <property type="nucleotide sequence ID" value="XM_016389542.1"/>
</dbReference>
<evidence type="ECO:0000256" key="2">
    <source>
        <dbReference type="ARBA" id="ARBA00022448"/>
    </source>
</evidence>
<dbReference type="EMBL" id="KN847041">
    <property type="protein sequence ID" value="KIW31228.1"/>
    <property type="molecule type" value="Genomic_DNA"/>
</dbReference>
<feature type="transmembrane region" description="Helical" evidence="6">
    <location>
        <begin position="276"/>
        <end position="295"/>
    </location>
</feature>
<keyword evidence="4 6" id="KW-1133">Transmembrane helix</keyword>
<dbReference type="GO" id="GO:0022857">
    <property type="term" value="F:transmembrane transporter activity"/>
    <property type="evidence" value="ECO:0007669"/>
    <property type="project" value="InterPro"/>
</dbReference>
<dbReference type="PANTHER" id="PTHR45649">
    <property type="entry name" value="AMINO-ACID PERMEASE BAT1"/>
    <property type="match status" value="1"/>
</dbReference>
<name>A0A0D2CJA8_9EURO</name>
<feature type="transmembrane region" description="Helical" evidence="6">
    <location>
        <begin position="162"/>
        <end position="186"/>
    </location>
</feature>
<keyword evidence="5 6" id="KW-0472">Membrane</keyword>
<keyword evidence="3 6" id="KW-0812">Transmembrane</keyword>
<sequence>MTLGVDLVNSLVPPTASCDSDQLLVQRTDKMSSVEKMKAATQAYGTQPFNQLEQVETQHQGTFRTVELSTLGLRQETQRDIGPLDTICVGWNICNSWAGVAATLALTIAQGGSVTLIYGVVVCFIMVGCSGLTMGELASVYPTAGGQYHWTSILAPPKASRFLSYACGITNAYAWIATTAGIAIIVPQVILAMVIHYQPDYVPQTWHYFLLYQAVNFLVCMHNIFSLKKTMWVNDVSFVVTLTGFVTIIVTCLARAPTKQSSEFVWTNFVNESGWPAGISFLTGLVSPNYMYAGIDGAIHLAEECKQAEKVVPRALVSTLTIGFITSFMFAVSMTYCITDFDAVLSTPTGFPIYEIWLQATRSSTAATIFMAILLTAATVALIAVQQTASRLTWSLARDKALIWSGFIGHVHPSLQVPVWALLANNTIVFIIGFIFLGSSTAFNAFIGTGLILQQATYAIPAALLVYRRRSSMYLPINRPFKLFSPFGWTVNLCTIAFAIVVLIFYDFPVVIPVSGSNMNYTSAVIGVMALFAVINWILYAGKSYHGPRLD</sequence>
<feature type="transmembrane region" description="Helical" evidence="6">
    <location>
        <begin position="237"/>
        <end position="256"/>
    </location>
</feature>
<dbReference type="Gene3D" id="1.20.1740.10">
    <property type="entry name" value="Amino acid/polyamine transporter I"/>
    <property type="match status" value="1"/>
</dbReference>
<evidence type="ECO:0000313" key="8">
    <source>
        <dbReference type="Proteomes" id="UP000054466"/>
    </source>
</evidence>
<accession>A0A0D2CJA8</accession>
<evidence type="ECO:0000256" key="4">
    <source>
        <dbReference type="ARBA" id="ARBA00022989"/>
    </source>
</evidence>
<dbReference type="VEuPathDB" id="FungiDB:PV07_02893"/>
<evidence type="ECO:0000256" key="3">
    <source>
        <dbReference type="ARBA" id="ARBA00022692"/>
    </source>
</evidence>
<evidence type="ECO:0008006" key="9">
    <source>
        <dbReference type="Google" id="ProtNLM"/>
    </source>
</evidence>
<feature type="transmembrane region" description="Helical" evidence="6">
    <location>
        <begin position="443"/>
        <end position="467"/>
    </location>
</feature>
<evidence type="ECO:0000256" key="5">
    <source>
        <dbReference type="ARBA" id="ARBA00023136"/>
    </source>
</evidence>
<evidence type="ECO:0000313" key="7">
    <source>
        <dbReference type="EMBL" id="KIW31228.1"/>
    </source>
</evidence>